<name>A0A0F9BYS8_9ZZZZ</name>
<sequence length="95" mass="10044">MADRDLSWAIPVMRAGYAGRALVYLSVAGISLWAISRGGEAQGTSTALAQLENSAWGVAVLVLIAIGMGCYAVWRLIDSSYDLECYGTDLKGTIA</sequence>
<keyword evidence="1" id="KW-0472">Membrane</keyword>
<comment type="caution">
    <text evidence="3">The sequence shown here is derived from an EMBL/GenBank/DDBJ whole genome shotgun (WGS) entry which is preliminary data.</text>
</comment>
<dbReference type="EMBL" id="LAZR01035597">
    <property type="protein sequence ID" value="KKL27090.1"/>
    <property type="molecule type" value="Genomic_DNA"/>
</dbReference>
<feature type="transmembrane region" description="Helical" evidence="1">
    <location>
        <begin position="55"/>
        <end position="74"/>
    </location>
</feature>
<evidence type="ECO:0000259" key="2">
    <source>
        <dbReference type="Pfam" id="PF06724"/>
    </source>
</evidence>
<dbReference type="Pfam" id="PF06724">
    <property type="entry name" value="DUF1206"/>
    <property type="match status" value="1"/>
</dbReference>
<protein>
    <recommendedName>
        <fullName evidence="2">DUF1206 domain-containing protein</fullName>
    </recommendedName>
</protein>
<keyword evidence="1" id="KW-0812">Transmembrane</keyword>
<feature type="non-terminal residue" evidence="3">
    <location>
        <position position="95"/>
    </location>
</feature>
<gene>
    <name evidence="3" type="ORF">LCGC14_2388670</name>
</gene>
<keyword evidence="1" id="KW-1133">Transmembrane helix</keyword>
<reference evidence="3" key="1">
    <citation type="journal article" date="2015" name="Nature">
        <title>Complex archaea that bridge the gap between prokaryotes and eukaryotes.</title>
        <authorList>
            <person name="Spang A."/>
            <person name="Saw J.H."/>
            <person name="Jorgensen S.L."/>
            <person name="Zaremba-Niedzwiedzka K."/>
            <person name="Martijn J."/>
            <person name="Lind A.E."/>
            <person name="van Eijk R."/>
            <person name="Schleper C."/>
            <person name="Guy L."/>
            <person name="Ettema T.J."/>
        </authorList>
    </citation>
    <scope>NUCLEOTIDE SEQUENCE</scope>
</reference>
<feature type="domain" description="DUF1206" evidence="2">
    <location>
        <begin position="15"/>
        <end position="79"/>
    </location>
</feature>
<evidence type="ECO:0000313" key="3">
    <source>
        <dbReference type="EMBL" id="KKL27090.1"/>
    </source>
</evidence>
<proteinExistence type="predicted"/>
<accession>A0A0F9BYS8</accession>
<evidence type="ECO:0000256" key="1">
    <source>
        <dbReference type="SAM" id="Phobius"/>
    </source>
</evidence>
<dbReference type="InterPro" id="IPR009597">
    <property type="entry name" value="DUF1206"/>
</dbReference>
<organism evidence="3">
    <name type="scientific">marine sediment metagenome</name>
    <dbReference type="NCBI Taxonomy" id="412755"/>
    <lineage>
        <taxon>unclassified sequences</taxon>
        <taxon>metagenomes</taxon>
        <taxon>ecological metagenomes</taxon>
    </lineage>
</organism>
<feature type="transmembrane region" description="Helical" evidence="1">
    <location>
        <begin position="12"/>
        <end position="35"/>
    </location>
</feature>
<dbReference type="AlphaFoldDB" id="A0A0F9BYS8"/>